<dbReference type="Gene3D" id="1.10.10.60">
    <property type="entry name" value="Homeodomain-like"/>
    <property type="match status" value="1"/>
</dbReference>
<keyword evidence="6" id="KW-1185">Reference proteome</keyword>
<feature type="domain" description="HTH araC/xylS-type" evidence="4">
    <location>
        <begin position="166"/>
        <end position="266"/>
    </location>
</feature>
<evidence type="ECO:0000256" key="3">
    <source>
        <dbReference type="ARBA" id="ARBA00023163"/>
    </source>
</evidence>
<dbReference type="SUPFAM" id="SSF46689">
    <property type="entry name" value="Homeodomain-like"/>
    <property type="match status" value="1"/>
</dbReference>
<dbReference type="InterPro" id="IPR018060">
    <property type="entry name" value="HTH_AraC"/>
</dbReference>
<dbReference type="GO" id="GO:0043565">
    <property type="term" value="F:sequence-specific DNA binding"/>
    <property type="evidence" value="ECO:0007669"/>
    <property type="project" value="InterPro"/>
</dbReference>
<dbReference type="Proteomes" id="UP000057938">
    <property type="component" value="Chromosome"/>
</dbReference>
<keyword evidence="3" id="KW-0804">Transcription</keyword>
<evidence type="ECO:0000313" key="5">
    <source>
        <dbReference type="EMBL" id="ALE17968.1"/>
    </source>
</evidence>
<sequence length="302" mass="33138">MGVSTGSIEIRFALPSRELQPFVTTYYCTTVEAPSLIGWQEDYLHPEWGNIRILPEGMSQHSIAGAPMEQTPAFVAAGPTSRATRFRMGSGRNWGIGLLPLGWAKFIDAPAGDYADRVADADTDPAFAVFRPLADELRASNGDFEDELAIIERHMAALVERPVNDVESITALNAALVDPDVTTVADLAEATGLKIRTLERLSRRAFGFSPKLLIRRQRFLRSLAQFMLDPSLKWLTAMDYHYHDQAHFVRDFKRFMDMTPSAYAKQDHPLLAAAAKARAAIAGEAVQGLHDPSAGGKPAISA</sequence>
<name>A0A0M4MJD7_9SPHN</name>
<dbReference type="InterPro" id="IPR009057">
    <property type="entry name" value="Homeodomain-like_sf"/>
</dbReference>
<accession>A0A0M4MJD7</accession>
<dbReference type="SMART" id="SM00342">
    <property type="entry name" value="HTH_ARAC"/>
    <property type="match status" value="1"/>
</dbReference>
<dbReference type="PROSITE" id="PS01124">
    <property type="entry name" value="HTH_ARAC_FAMILY_2"/>
    <property type="match status" value="1"/>
</dbReference>
<gene>
    <name evidence="5" type="ORF">AMC99_02697</name>
</gene>
<protein>
    <submittedName>
        <fullName evidence="5">Transcriptional regulator, AraC family</fullName>
    </submittedName>
</protein>
<keyword evidence="1" id="KW-0805">Transcription regulation</keyword>
<evidence type="ECO:0000256" key="2">
    <source>
        <dbReference type="ARBA" id="ARBA00023125"/>
    </source>
</evidence>
<proteinExistence type="predicted"/>
<reference evidence="5 6" key="1">
    <citation type="submission" date="2015-09" db="EMBL/GenBank/DDBJ databases">
        <title>Complete genome sequence of a benzo[a]pyrene-degrading bacterium Altererythrobacter epoxidivorans CGMCC 1.7731T.</title>
        <authorList>
            <person name="Li Z."/>
            <person name="Cheng H."/>
            <person name="Huo Y."/>
            <person name="Xu X."/>
        </authorList>
    </citation>
    <scope>NUCLEOTIDE SEQUENCE [LARGE SCALE GENOMIC DNA]</scope>
    <source>
        <strain evidence="5 6">CGMCC 1.7731</strain>
    </source>
</reference>
<organism evidence="5 6">
    <name type="scientific">Altererythrobacter epoxidivorans</name>
    <dbReference type="NCBI Taxonomy" id="361183"/>
    <lineage>
        <taxon>Bacteria</taxon>
        <taxon>Pseudomonadati</taxon>
        <taxon>Pseudomonadota</taxon>
        <taxon>Alphaproteobacteria</taxon>
        <taxon>Sphingomonadales</taxon>
        <taxon>Erythrobacteraceae</taxon>
        <taxon>Altererythrobacter</taxon>
    </lineage>
</organism>
<evidence type="ECO:0000256" key="1">
    <source>
        <dbReference type="ARBA" id="ARBA00023015"/>
    </source>
</evidence>
<evidence type="ECO:0000259" key="4">
    <source>
        <dbReference type="PROSITE" id="PS01124"/>
    </source>
</evidence>
<dbReference type="PANTHER" id="PTHR46796">
    <property type="entry name" value="HTH-TYPE TRANSCRIPTIONAL ACTIVATOR RHAS-RELATED"/>
    <property type="match status" value="1"/>
</dbReference>
<dbReference type="OrthoDB" id="2559672at2"/>
<keyword evidence="2" id="KW-0238">DNA-binding</keyword>
<dbReference type="STRING" id="361183.AMC99_02697"/>
<dbReference type="AlphaFoldDB" id="A0A0M4MJD7"/>
<dbReference type="PATRIC" id="fig|361183.4.peg.2650"/>
<dbReference type="RefSeq" id="WP_083440178.1">
    <property type="nucleotide sequence ID" value="NZ_CP012669.1"/>
</dbReference>
<dbReference type="InterPro" id="IPR050204">
    <property type="entry name" value="AraC_XylS_family_regulators"/>
</dbReference>
<dbReference type="GO" id="GO:0003700">
    <property type="term" value="F:DNA-binding transcription factor activity"/>
    <property type="evidence" value="ECO:0007669"/>
    <property type="project" value="InterPro"/>
</dbReference>
<evidence type="ECO:0000313" key="6">
    <source>
        <dbReference type="Proteomes" id="UP000057938"/>
    </source>
</evidence>
<dbReference type="Pfam" id="PF12833">
    <property type="entry name" value="HTH_18"/>
    <property type="match status" value="1"/>
</dbReference>
<dbReference type="KEGG" id="aep:AMC99_02697"/>
<dbReference type="EMBL" id="CP012669">
    <property type="protein sequence ID" value="ALE17968.1"/>
    <property type="molecule type" value="Genomic_DNA"/>
</dbReference>